<comment type="caution">
    <text evidence="1">The sequence shown here is derived from an EMBL/GenBank/DDBJ whole genome shotgun (WGS) entry which is preliminary data.</text>
</comment>
<protein>
    <submittedName>
        <fullName evidence="1">Uncharacterized protein</fullName>
    </submittedName>
</protein>
<accession>A0A7J7SS39</accession>
<dbReference type="EMBL" id="JABWUV010000018">
    <property type="protein sequence ID" value="KAF6290897.1"/>
    <property type="molecule type" value="Genomic_DNA"/>
</dbReference>
<organism evidence="1 2">
    <name type="scientific">Myotis myotis</name>
    <name type="common">Greater mouse-eared bat</name>
    <name type="synonym">Vespertilio myotis</name>
    <dbReference type="NCBI Taxonomy" id="51298"/>
    <lineage>
        <taxon>Eukaryota</taxon>
        <taxon>Metazoa</taxon>
        <taxon>Chordata</taxon>
        <taxon>Craniata</taxon>
        <taxon>Vertebrata</taxon>
        <taxon>Euteleostomi</taxon>
        <taxon>Mammalia</taxon>
        <taxon>Eutheria</taxon>
        <taxon>Laurasiatheria</taxon>
        <taxon>Chiroptera</taxon>
        <taxon>Yangochiroptera</taxon>
        <taxon>Vespertilionidae</taxon>
        <taxon>Myotis</taxon>
    </lineage>
</organism>
<sequence length="124" mass="13200">MLQTHPSRRNVQGPTLRFTKTTVTRGLLPSLPPPPSARLPRRLCTGAAARAAAGSHGVPDPENTHAHTAWGLGVVPELRDKSIKSLWAQRCPWPPHRVPGWRGVGGAARQPAILAPAAALGVRL</sequence>
<evidence type="ECO:0000313" key="1">
    <source>
        <dbReference type="EMBL" id="KAF6290897.1"/>
    </source>
</evidence>
<reference evidence="1 2" key="1">
    <citation type="journal article" date="2020" name="Nature">
        <title>Six reference-quality genomes reveal evolution of bat adaptations.</title>
        <authorList>
            <person name="Jebb D."/>
            <person name="Huang Z."/>
            <person name="Pippel M."/>
            <person name="Hughes G.M."/>
            <person name="Lavrichenko K."/>
            <person name="Devanna P."/>
            <person name="Winkler S."/>
            <person name="Jermiin L.S."/>
            <person name="Skirmuntt E.C."/>
            <person name="Katzourakis A."/>
            <person name="Burkitt-Gray L."/>
            <person name="Ray D.A."/>
            <person name="Sullivan K.A.M."/>
            <person name="Roscito J.G."/>
            <person name="Kirilenko B.M."/>
            <person name="Davalos L.M."/>
            <person name="Corthals A.P."/>
            <person name="Power M.L."/>
            <person name="Jones G."/>
            <person name="Ransome R.D."/>
            <person name="Dechmann D.K.N."/>
            <person name="Locatelli A.G."/>
            <person name="Puechmaille S.J."/>
            <person name="Fedrigo O."/>
            <person name="Jarvis E.D."/>
            <person name="Hiller M."/>
            <person name="Vernes S.C."/>
            <person name="Myers E.W."/>
            <person name="Teeling E.C."/>
        </authorList>
    </citation>
    <scope>NUCLEOTIDE SEQUENCE [LARGE SCALE GENOMIC DNA]</scope>
    <source>
        <strain evidence="1">MMyoMyo1</strain>
        <tissue evidence="1">Flight muscle</tissue>
    </source>
</reference>
<proteinExistence type="predicted"/>
<evidence type="ECO:0000313" key="2">
    <source>
        <dbReference type="Proteomes" id="UP000527355"/>
    </source>
</evidence>
<gene>
    <name evidence="1" type="ORF">mMyoMyo1_009292</name>
</gene>
<dbReference type="AlphaFoldDB" id="A0A7J7SS39"/>
<keyword evidence="2" id="KW-1185">Reference proteome</keyword>
<dbReference type="Proteomes" id="UP000527355">
    <property type="component" value="Unassembled WGS sequence"/>
</dbReference>
<name>A0A7J7SS39_MYOMY</name>